<feature type="compositionally biased region" description="Low complexity" evidence="3">
    <location>
        <begin position="1032"/>
        <end position="1045"/>
    </location>
</feature>
<dbReference type="PROSITE" id="PS50878">
    <property type="entry name" value="RT_POL"/>
    <property type="match status" value="1"/>
</dbReference>
<sequence length="1051" mass="119969">MAASESQKPDGFKDNISNNSIDEGLPRELSQLSLASAASQDEFTDKGHAENTLKNVCSYYQSQKLCDIVLIAGGCRIPAHKVVLASCSEYFAAMFTGALREAELPEITLERVDPQALQALIHYCYTGNIELREESVEVLLSTASLLQLNTVTNACCAFLKKQLDPCNCLGIALFAEQQGCLALHKQALEYTYQHFMQSAWLNTPGTRDPIKNHGRYNIPQEVRKKVLEKRRLRRQWQISRHPEHKKAFNKAAAELKDFLVEIENDTLQQKLESLNPMCDNEYSLWKTVKTTLKPQLAQYPLKTEDGSWARTDTERAEAYAAFLKNVFKPNEDLTSDIVDEEVKNYLESDLQLSPPLAACTPSEVRRTIQNLQLKKAPGFDLITAEVLRQLPKKVITLITIIFNSILRTGYFPNIWKVSQITMVLKAGKPPHLTSSYRPISLLPVLSKVFEKVLSVRLKACMAEKKLIPERQFGFRSNHSTVEQVHRVCEKVRNALEKKLYCCGVFLDVQQAFDKVWHNGLLYKIKKTLPHNMFLLLKSYIENRSFYVKINDSVSDMYDIQAGVPQGSVLGPTLYIIYTSDVPVSETVMTATFADDTAVLASSDSPEQASATLQTHLNKIHDWMKCWKIKASAAKSNHITFTLRRKDCAEVKFGNERLPHKDTVKYLGFHLDRRQTWKKHIQKKRDELNYRFRSLQWLLGPQSRLSLNNKMLIYKSILKPVWTYGIQLWGTAKNSNIEILQRFQNNALRTIARAPWFTKTDEIHAYLEIPTVKEEVKHLTKAYRDRVVKHQEFLSLRSEQLASLFKSDELNVNSEENVFESLMAWVQHEPSREAQLPQLLKLIKLPLLTSEHEPARQAQLPQLLKLIKLPLLTSEYLIDKVEVACGNVAECQPLIMEAVKWHLLPDRRLNLSSNRTRPRTSTIGRLLAIGGMDGYKGASNMEMYDPRSDTWAPFMRMGARRLQFGVAVMQNKLVVAGGRDGLKTLNTCLCITRVENETILKWQRYISRYSNMEMYSRRSDTWAPFMRMARAGCSSASPSCRTSSSSRADETG</sequence>
<organism evidence="6 7">
    <name type="scientific">Plutella xylostella</name>
    <name type="common">Diamondback moth</name>
    <name type="synonym">Plutella maculipennis</name>
    <dbReference type="NCBI Taxonomy" id="51655"/>
    <lineage>
        <taxon>Eukaryota</taxon>
        <taxon>Metazoa</taxon>
        <taxon>Ecdysozoa</taxon>
        <taxon>Arthropoda</taxon>
        <taxon>Hexapoda</taxon>
        <taxon>Insecta</taxon>
        <taxon>Pterygota</taxon>
        <taxon>Neoptera</taxon>
        <taxon>Endopterygota</taxon>
        <taxon>Lepidoptera</taxon>
        <taxon>Glossata</taxon>
        <taxon>Ditrysia</taxon>
        <taxon>Yponomeutoidea</taxon>
        <taxon>Plutellidae</taxon>
        <taxon>Plutella</taxon>
    </lineage>
</organism>
<reference evidence="6" key="1">
    <citation type="submission" date="2020-11" db="EMBL/GenBank/DDBJ databases">
        <authorList>
            <person name="Whiteford S."/>
        </authorList>
    </citation>
    <scope>NUCLEOTIDE SEQUENCE</scope>
</reference>
<evidence type="ECO:0000256" key="2">
    <source>
        <dbReference type="ARBA" id="ARBA00022737"/>
    </source>
</evidence>
<dbReference type="Pfam" id="PF07707">
    <property type="entry name" value="BACK"/>
    <property type="match status" value="1"/>
</dbReference>
<gene>
    <name evidence="6" type="ORF">PLXY2_LOCUS11001</name>
</gene>
<dbReference type="SMART" id="SM00225">
    <property type="entry name" value="BTB"/>
    <property type="match status" value="1"/>
</dbReference>
<feature type="domain" description="Reverse transcriptase" evidence="5">
    <location>
        <begin position="404"/>
        <end position="670"/>
    </location>
</feature>
<dbReference type="Pfam" id="PF00651">
    <property type="entry name" value="BTB"/>
    <property type="match status" value="1"/>
</dbReference>
<dbReference type="Pfam" id="PF00078">
    <property type="entry name" value="RVT_1"/>
    <property type="match status" value="1"/>
</dbReference>
<keyword evidence="2" id="KW-0677">Repeat</keyword>
<dbReference type="PANTHER" id="PTHR45632">
    <property type="entry name" value="LD33804P"/>
    <property type="match status" value="1"/>
</dbReference>
<dbReference type="GO" id="GO:0071897">
    <property type="term" value="P:DNA biosynthetic process"/>
    <property type="evidence" value="ECO:0007669"/>
    <property type="project" value="UniProtKB-ARBA"/>
</dbReference>
<dbReference type="InterPro" id="IPR011705">
    <property type="entry name" value="BACK"/>
</dbReference>
<feature type="region of interest" description="Disordered" evidence="3">
    <location>
        <begin position="1"/>
        <end position="20"/>
    </location>
</feature>
<dbReference type="Proteomes" id="UP000653454">
    <property type="component" value="Unassembled WGS sequence"/>
</dbReference>
<feature type="domain" description="BTB" evidence="4">
    <location>
        <begin position="66"/>
        <end position="133"/>
    </location>
</feature>
<dbReference type="GO" id="GO:0005737">
    <property type="term" value="C:cytoplasm"/>
    <property type="evidence" value="ECO:0007669"/>
    <property type="project" value="UniProtKB-ARBA"/>
</dbReference>
<evidence type="ECO:0000259" key="4">
    <source>
        <dbReference type="PROSITE" id="PS50097"/>
    </source>
</evidence>
<dbReference type="InterPro" id="IPR006652">
    <property type="entry name" value="Kelch_1"/>
</dbReference>
<dbReference type="GO" id="GO:0003779">
    <property type="term" value="F:actin binding"/>
    <property type="evidence" value="ECO:0007669"/>
    <property type="project" value="UniProtKB-KW"/>
</dbReference>
<dbReference type="InterPro" id="IPR043502">
    <property type="entry name" value="DNA/RNA_pol_sf"/>
</dbReference>
<dbReference type="InterPro" id="IPR000210">
    <property type="entry name" value="BTB/POZ_dom"/>
</dbReference>
<evidence type="ECO:0000313" key="7">
    <source>
        <dbReference type="Proteomes" id="UP000653454"/>
    </source>
</evidence>
<dbReference type="SMART" id="SM00875">
    <property type="entry name" value="BACK"/>
    <property type="match status" value="1"/>
</dbReference>
<comment type="caution">
    <text evidence="6">The sequence shown here is derived from an EMBL/GenBank/DDBJ whole genome shotgun (WGS) entry which is preliminary data.</text>
</comment>
<dbReference type="PANTHER" id="PTHR45632:SF13">
    <property type="entry name" value="KELCH-LIKE PROTEIN 26"/>
    <property type="match status" value="1"/>
</dbReference>
<dbReference type="InterPro" id="IPR011333">
    <property type="entry name" value="SKP1/BTB/POZ_sf"/>
</dbReference>
<dbReference type="SUPFAM" id="SSF54695">
    <property type="entry name" value="POZ domain"/>
    <property type="match status" value="1"/>
</dbReference>
<dbReference type="Gene3D" id="1.25.40.420">
    <property type="match status" value="2"/>
</dbReference>
<dbReference type="InterPro" id="IPR000477">
    <property type="entry name" value="RT_dom"/>
</dbReference>
<dbReference type="EMBL" id="CAJHNJ030000052">
    <property type="protein sequence ID" value="CAG9132729.1"/>
    <property type="molecule type" value="Genomic_DNA"/>
</dbReference>
<dbReference type="Pfam" id="PF01344">
    <property type="entry name" value="Kelch_1"/>
    <property type="match status" value="2"/>
</dbReference>
<evidence type="ECO:0000256" key="1">
    <source>
        <dbReference type="ARBA" id="ARBA00022441"/>
    </source>
</evidence>
<dbReference type="SMART" id="SM00612">
    <property type="entry name" value="Kelch"/>
    <property type="match status" value="1"/>
</dbReference>
<dbReference type="PROSITE" id="PS50097">
    <property type="entry name" value="BTB"/>
    <property type="match status" value="1"/>
</dbReference>
<dbReference type="InterPro" id="IPR015915">
    <property type="entry name" value="Kelch-typ_b-propeller"/>
</dbReference>
<dbReference type="Gene3D" id="2.120.10.80">
    <property type="entry name" value="Kelch-type beta propeller"/>
    <property type="match status" value="1"/>
</dbReference>
<dbReference type="Gene3D" id="3.30.710.10">
    <property type="entry name" value="Potassium Channel Kv1.1, Chain A"/>
    <property type="match status" value="1"/>
</dbReference>
<keyword evidence="7" id="KW-1185">Reference proteome</keyword>
<evidence type="ECO:0000259" key="5">
    <source>
        <dbReference type="PROSITE" id="PS50878"/>
    </source>
</evidence>
<feature type="region of interest" description="Disordered" evidence="3">
    <location>
        <begin position="1032"/>
        <end position="1051"/>
    </location>
</feature>
<name>A0A8S4FX81_PLUXY</name>
<proteinExistence type="predicted"/>
<accession>A0A8S4FX81</accession>
<evidence type="ECO:0000256" key="3">
    <source>
        <dbReference type="SAM" id="MobiDB-lite"/>
    </source>
</evidence>
<dbReference type="CDD" id="cd01650">
    <property type="entry name" value="RT_nLTR_like"/>
    <property type="match status" value="1"/>
</dbReference>
<evidence type="ECO:0000313" key="6">
    <source>
        <dbReference type="EMBL" id="CAG9132729.1"/>
    </source>
</evidence>
<protein>
    <submittedName>
        <fullName evidence="6">(diamondback moth) hypothetical protein</fullName>
    </submittedName>
</protein>
<dbReference type="FunFam" id="3.30.710.10:FF:000001">
    <property type="entry name" value="Kelch-like family member 20"/>
    <property type="match status" value="1"/>
</dbReference>
<keyword evidence="1" id="KW-0880">Kelch repeat</keyword>
<dbReference type="AlphaFoldDB" id="A0A8S4FX81"/>
<dbReference type="SUPFAM" id="SSF117281">
    <property type="entry name" value="Kelch motif"/>
    <property type="match status" value="1"/>
</dbReference>
<dbReference type="SUPFAM" id="SSF56672">
    <property type="entry name" value="DNA/RNA polymerases"/>
    <property type="match status" value="1"/>
</dbReference>